<dbReference type="Pfam" id="PF00069">
    <property type="entry name" value="Pkinase"/>
    <property type="match status" value="1"/>
</dbReference>
<dbReference type="SUPFAM" id="SSF56112">
    <property type="entry name" value="Protein kinase-like (PK-like)"/>
    <property type="match status" value="1"/>
</dbReference>
<dbReference type="GO" id="GO:0005524">
    <property type="term" value="F:ATP binding"/>
    <property type="evidence" value="ECO:0007669"/>
    <property type="project" value="UniProtKB-KW"/>
</dbReference>
<keyword evidence="5" id="KW-0547">Nucleotide-binding</keyword>
<keyword evidence="7" id="KW-0067">ATP-binding</keyword>
<comment type="catalytic activity">
    <reaction evidence="10">
        <text>L-seryl-[protein] + ATP = O-phospho-L-seryl-[protein] + ADP + H(+)</text>
        <dbReference type="Rhea" id="RHEA:17989"/>
        <dbReference type="Rhea" id="RHEA-COMP:9863"/>
        <dbReference type="Rhea" id="RHEA-COMP:11604"/>
        <dbReference type="ChEBI" id="CHEBI:15378"/>
        <dbReference type="ChEBI" id="CHEBI:29999"/>
        <dbReference type="ChEBI" id="CHEBI:30616"/>
        <dbReference type="ChEBI" id="CHEBI:83421"/>
        <dbReference type="ChEBI" id="CHEBI:456216"/>
        <dbReference type="EC" id="2.7.11.1"/>
    </reaction>
</comment>
<dbReference type="EMBL" id="JALJAT010000002">
    <property type="protein sequence ID" value="KAK4473738.1"/>
    <property type="molecule type" value="Genomic_DNA"/>
</dbReference>
<dbReference type="PROSITE" id="PS50011">
    <property type="entry name" value="PROTEIN_KINASE_DOM"/>
    <property type="match status" value="1"/>
</dbReference>
<keyword evidence="6" id="KW-0418">Kinase</keyword>
<evidence type="ECO:0000256" key="1">
    <source>
        <dbReference type="ARBA" id="ARBA00001946"/>
    </source>
</evidence>
<evidence type="ECO:0000256" key="11">
    <source>
        <dbReference type="SAM" id="MobiDB-lite"/>
    </source>
</evidence>
<comment type="catalytic activity">
    <reaction evidence="9">
        <text>L-threonyl-[protein] + ATP = O-phospho-L-threonyl-[protein] + ADP + H(+)</text>
        <dbReference type="Rhea" id="RHEA:46608"/>
        <dbReference type="Rhea" id="RHEA-COMP:11060"/>
        <dbReference type="Rhea" id="RHEA-COMP:11605"/>
        <dbReference type="ChEBI" id="CHEBI:15378"/>
        <dbReference type="ChEBI" id="CHEBI:30013"/>
        <dbReference type="ChEBI" id="CHEBI:30616"/>
        <dbReference type="ChEBI" id="CHEBI:61977"/>
        <dbReference type="ChEBI" id="CHEBI:456216"/>
        <dbReference type="EC" id="2.7.11.1"/>
    </reaction>
</comment>
<feature type="domain" description="Protein kinase" evidence="12">
    <location>
        <begin position="43"/>
        <end position="295"/>
    </location>
</feature>
<keyword evidence="4" id="KW-0808">Transferase</keyword>
<reference evidence="13" key="1">
    <citation type="submission" date="2022-04" db="EMBL/GenBank/DDBJ databases">
        <authorList>
            <person name="Xu L."/>
            <person name="Lv Z."/>
        </authorList>
    </citation>
    <scope>NUCLEOTIDE SEQUENCE</scope>
    <source>
        <strain evidence="13">LV_2022a</strain>
    </source>
</reference>
<dbReference type="AlphaFoldDB" id="A0AAE2D6X6"/>
<name>A0AAE2D6X6_SCHME</name>
<evidence type="ECO:0000313" key="14">
    <source>
        <dbReference type="Proteomes" id="UP001292079"/>
    </source>
</evidence>
<dbReference type="PANTHER" id="PTHR22984">
    <property type="entry name" value="SERINE/THREONINE-PROTEIN KINASE PIM"/>
    <property type="match status" value="1"/>
</dbReference>
<proteinExistence type="predicted"/>
<dbReference type="Proteomes" id="UP001292079">
    <property type="component" value="Unassembled WGS sequence"/>
</dbReference>
<keyword evidence="8" id="KW-0460">Magnesium</keyword>
<sequence>MAHTALQHPNNPYVNGRLVRRSSQDLGLQIEVYEGYYEFLRRYTLGERFGSGGFGHVHRARRTSDNKEVVVKEVRSDKVPCWCLLDNQLMPIEVVLLVMCQGLPGIVNLLDAFNFGQSWAIVMDQVSTTTCDMFDYIGERGMLSESEAAFYFHQLTGILLSCHKVGVLHRDIKDENILINRTTNELVLIDFGSGAFLESRLYTDFDGTRVYSPPEWILNSRYHGKQAEVWSLGVLLYDMLCGDIPFVNDKSIIGGKLRYRRDNLSEAARHLIGSCLNMDPFKRPSLLEILQHPWMQAHRPHPSDRIPLSFQIALDALENESNSSVSTNISNSPDSQHTIEIQSPNLSNQMISGFPHSCSFTSTSMGIDNNYRNKVVNNIDHLHTILDSNSSLSGIDSHSNVHFHVPTDSTELAGSRIGYPFHEFLKEEVPVDGLAHSPMSNISPKLETTWSIPNTKISERMGFSIQTVPSDCRLSSCQQTSCSETLPRLHSNESDSSSGYYSRSDSLSSNDGKQLISAVNISNLRTCSTASHMASVMSVAKPVSTAVSDRSPFSTAISSSYSQIQNGDLPVHLNYWRSGSSSTTSSDSSSSYSSTKSHSLDKQLRPSSENAPTIPYSPSPAYINPSWSVILNSSKPTSQIYSTSTTHSSVPCSSVTMYPSTTNVITSSNSDVVDTLSSLLSSSTSKLNSSLSARDWFFGGNIGIDHV</sequence>
<evidence type="ECO:0000256" key="10">
    <source>
        <dbReference type="ARBA" id="ARBA00048679"/>
    </source>
</evidence>
<organism evidence="13 14">
    <name type="scientific">Schistosoma mekongi</name>
    <name type="common">Parasitic worm</name>
    <dbReference type="NCBI Taxonomy" id="38744"/>
    <lineage>
        <taxon>Eukaryota</taxon>
        <taxon>Metazoa</taxon>
        <taxon>Spiralia</taxon>
        <taxon>Lophotrochozoa</taxon>
        <taxon>Platyhelminthes</taxon>
        <taxon>Trematoda</taxon>
        <taxon>Digenea</taxon>
        <taxon>Strigeidida</taxon>
        <taxon>Schistosomatoidea</taxon>
        <taxon>Schistosomatidae</taxon>
        <taxon>Schistosoma</taxon>
    </lineage>
</organism>
<dbReference type="PROSITE" id="PS00108">
    <property type="entry name" value="PROTEIN_KINASE_ST"/>
    <property type="match status" value="1"/>
</dbReference>
<evidence type="ECO:0000256" key="3">
    <source>
        <dbReference type="ARBA" id="ARBA00022527"/>
    </source>
</evidence>
<dbReference type="EC" id="2.7.11.1" evidence="2"/>
<dbReference type="Gene3D" id="1.10.510.10">
    <property type="entry name" value="Transferase(Phosphotransferase) domain 1"/>
    <property type="match status" value="1"/>
</dbReference>
<dbReference type="InterPro" id="IPR051138">
    <property type="entry name" value="PIM_Ser/Thr_kinase"/>
</dbReference>
<evidence type="ECO:0000256" key="8">
    <source>
        <dbReference type="ARBA" id="ARBA00022842"/>
    </source>
</evidence>
<evidence type="ECO:0000256" key="6">
    <source>
        <dbReference type="ARBA" id="ARBA00022777"/>
    </source>
</evidence>
<feature type="compositionally biased region" description="Low complexity" evidence="11">
    <location>
        <begin position="494"/>
        <end position="510"/>
    </location>
</feature>
<keyword evidence="3" id="KW-0723">Serine/threonine-protein kinase</keyword>
<evidence type="ECO:0000256" key="5">
    <source>
        <dbReference type="ARBA" id="ARBA00022741"/>
    </source>
</evidence>
<dbReference type="GO" id="GO:0004674">
    <property type="term" value="F:protein serine/threonine kinase activity"/>
    <property type="evidence" value="ECO:0007669"/>
    <property type="project" value="UniProtKB-KW"/>
</dbReference>
<keyword evidence="14" id="KW-1185">Reference proteome</keyword>
<protein>
    <recommendedName>
        <fullName evidence="2">non-specific serine/threonine protein kinase</fullName>
        <ecNumber evidence="2">2.7.11.1</ecNumber>
    </recommendedName>
</protein>
<evidence type="ECO:0000256" key="7">
    <source>
        <dbReference type="ARBA" id="ARBA00022840"/>
    </source>
</evidence>
<reference evidence="13" key="2">
    <citation type="journal article" date="2023" name="Infect Dis Poverty">
        <title>Chromosome-scale genome of the human blood fluke Schistosoma mekongi and its implications for public health.</title>
        <authorList>
            <person name="Zhou M."/>
            <person name="Xu L."/>
            <person name="Xu D."/>
            <person name="Chen W."/>
            <person name="Khan J."/>
            <person name="Hu Y."/>
            <person name="Huang H."/>
            <person name="Wei H."/>
            <person name="Zhang Y."/>
            <person name="Chusongsang P."/>
            <person name="Tanasarnprasert K."/>
            <person name="Hu X."/>
            <person name="Limpanont Y."/>
            <person name="Lv Z."/>
        </authorList>
    </citation>
    <scope>NUCLEOTIDE SEQUENCE</scope>
    <source>
        <strain evidence="13">LV_2022a</strain>
    </source>
</reference>
<dbReference type="Gene3D" id="3.30.200.20">
    <property type="entry name" value="Phosphorylase Kinase, domain 1"/>
    <property type="match status" value="1"/>
</dbReference>
<comment type="caution">
    <text evidence="13">The sequence shown here is derived from an EMBL/GenBank/DDBJ whole genome shotgun (WGS) entry which is preliminary data.</text>
</comment>
<comment type="cofactor">
    <cofactor evidence="1">
        <name>Mg(2+)</name>
        <dbReference type="ChEBI" id="CHEBI:18420"/>
    </cofactor>
</comment>
<dbReference type="SMART" id="SM00220">
    <property type="entry name" value="S_TKc"/>
    <property type="match status" value="1"/>
</dbReference>
<evidence type="ECO:0000256" key="9">
    <source>
        <dbReference type="ARBA" id="ARBA00047899"/>
    </source>
</evidence>
<feature type="compositionally biased region" description="Low complexity" evidence="11">
    <location>
        <begin position="580"/>
        <end position="597"/>
    </location>
</feature>
<feature type="region of interest" description="Disordered" evidence="11">
    <location>
        <begin position="580"/>
        <end position="617"/>
    </location>
</feature>
<evidence type="ECO:0000256" key="2">
    <source>
        <dbReference type="ARBA" id="ARBA00012513"/>
    </source>
</evidence>
<gene>
    <name evidence="13" type="ORF">MN116_003080</name>
</gene>
<dbReference type="InterPro" id="IPR000719">
    <property type="entry name" value="Prot_kinase_dom"/>
</dbReference>
<evidence type="ECO:0000313" key="13">
    <source>
        <dbReference type="EMBL" id="KAK4473738.1"/>
    </source>
</evidence>
<evidence type="ECO:0000256" key="4">
    <source>
        <dbReference type="ARBA" id="ARBA00022679"/>
    </source>
</evidence>
<dbReference type="InterPro" id="IPR011009">
    <property type="entry name" value="Kinase-like_dom_sf"/>
</dbReference>
<dbReference type="GO" id="GO:0005737">
    <property type="term" value="C:cytoplasm"/>
    <property type="evidence" value="ECO:0007669"/>
    <property type="project" value="TreeGrafter"/>
</dbReference>
<accession>A0AAE2D6X6</accession>
<dbReference type="PANTHER" id="PTHR22984:SF29">
    <property type="entry name" value="SERINE_THREONINE-PROTEIN KINASE PIM-1"/>
    <property type="match status" value="1"/>
</dbReference>
<evidence type="ECO:0000259" key="12">
    <source>
        <dbReference type="PROSITE" id="PS50011"/>
    </source>
</evidence>
<feature type="region of interest" description="Disordered" evidence="11">
    <location>
        <begin position="483"/>
        <end position="510"/>
    </location>
</feature>
<dbReference type="InterPro" id="IPR008271">
    <property type="entry name" value="Ser/Thr_kinase_AS"/>
</dbReference>